<evidence type="ECO:0000256" key="6">
    <source>
        <dbReference type="SAM" id="MobiDB-lite"/>
    </source>
</evidence>
<feature type="transmembrane region" description="Helical" evidence="7">
    <location>
        <begin position="123"/>
        <end position="142"/>
    </location>
</feature>
<dbReference type="EMBL" id="REFR01000014">
    <property type="protein sequence ID" value="RMB02716.1"/>
    <property type="molecule type" value="Genomic_DNA"/>
</dbReference>
<accession>A0A3M0C7D6</accession>
<evidence type="ECO:0000256" key="1">
    <source>
        <dbReference type="ARBA" id="ARBA00004141"/>
    </source>
</evidence>
<comment type="subcellular location">
    <subcellularLocation>
        <location evidence="1">Membrane</location>
        <topology evidence="1">Multi-pass membrane protein</topology>
    </subcellularLocation>
</comment>
<dbReference type="InParanoid" id="A0A3M0C7D6"/>
<dbReference type="PANTHER" id="PTHR23504:SF15">
    <property type="entry name" value="MAJOR FACILITATOR SUPERFAMILY (MFS) PROFILE DOMAIN-CONTAINING PROTEIN"/>
    <property type="match status" value="1"/>
</dbReference>
<feature type="transmembrane region" description="Helical" evidence="7">
    <location>
        <begin position="154"/>
        <end position="176"/>
    </location>
</feature>
<keyword evidence="3 7" id="KW-0812">Transmembrane</keyword>
<feature type="domain" description="Major facilitator superfamily (MFS) profile" evidence="8">
    <location>
        <begin position="1"/>
        <end position="398"/>
    </location>
</feature>
<feature type="transmembrane region" description="Helical" evidence="7">
    <location>
        <begin position="343"/>
        <end position="367"/>
    </location>
</feature>
<evidence type="ECO:0000259" key="8">
    <source>
        <dbReference type="PROSITE" id="PS50850"/>
    </source>
</evidence>
<dbReference type="PANTHER" id="PTHR23504">
    <property type="entry name" value="MAJOR FACILITATOR SUPERFAMILY DOMAIN-CONTAINING PROTEIN 10"/>
    <property type="match status" value="1"/>
</dbReference>
<feature type="transmembrane region" description="Helical" evidence="7">
    <location>
        <begin position="33"/>
        <end position="54"/>
    </location>
</feature>
<feature type="transmembrane region" description="Helical" evidence="7">
    <location>
        <begin position="254"/>
        <end position="273"/>
    </location>
</feature>
<evidence type="ECO:0000313" key="10">
    <source>
        <dbReference type="Proteomes" id="UP000271227"/>
    </source>
</evidence>
<proteinExistence type="predicted"/>
<evidence type="ECO:0000256" key="4">
    <source>
        <dbReference type="ARBA" id="ARBA00022989"/>
    </source>
</evidence>
<sequence>MPVILFAVFIDLVGFGLIVPILPFLTMAYGGDALSGTALISIYSLMTFLSGPFWGRLSDKIGRRPALALTFAGGTLSYLTLAFSDSLAMLFFARAMSGAMAGNIGVVMAAMADMTDAENRGRAMGWIGGVFGLGFAVGPGLGGWLGTGDGTVSILLPGLVAAGLAFTAMLLTFFFVPETSPGHVASAASRGQEDTGDSSEPAPGSLSRRDLLFKSPWRFLLFLMFVVTAIGQSISFSITPFWAESTFGWTGSQVGVLLMAIGLCVAAVQTLAVGPLFRHLGEVRTISLGSIVSIAGCGLIMFGPSTPLVAILGFPLVMGGLTVAFPALNSLVSLRTDRHNQGVALGMSQGLSALGRIVGPLSAGAVFSTSAPGLPFVIVAATAVIAGGWAFAEWRRDTPENRS</sequence>
<dbReference type="SUPFAM" id="SSF103473">
    <property type="entry name" value="MFS general substrate transporter"/>
    <property type="match status" value="1"/>
</dbReference>
<dbReference type="PRINTS" id="PR01035">
    <property type="entry name" value="TCRTETA"/>
</dbReference>
<dbReference type="Proteomes" id="UP000271227">
    <property type="component" value="Unassembled WGS sequence"/>
</dbReference>
<dbReference type="Pfam" id="PF07690">
    <property type="entry name" value="MFS_1"/>
    <property type="match status" value="1"/>
</dbReference>
<feature type="transmembrane region" description="Helical" evidence="7">
    <location>
        <begin position="5"/>
        <end position="27"/>
    </location>
</feature>
<dbReference type="FunCoup" id="A0A3M0C7D6">
    <property type="interactions" value="105"/>
</dbReference>
<feature type="region of interest" description="Disordered" evidence="6">
    <location>
        <begin position="185"/>
        <end position="205"/>
    </location>
</feature>
<feature type="transmembrane region" description="Helical" evidence="7">
    <location>
        <begin position="219"/>
        <end position="242"/>
    </location>
</feature>
<gene>
    <name evidence="9" type="ORF">BXY39_3067</name>
</gene>
<keyword evidence="5 7" id="KW-0472">Membrane</keyword>
<dbReference type="InterPro" id="IPR036259">
    <property type="entry name" value="MFS_trans_sf"/>
</dbReference>
<dbReference type="InterPro" id="IPR011701">
    <property type="entry name" value="MFS"/>
</dbReference>
<evidence type="ECO:0000256" key="3">
    <source>
        <dbReference type="ARBA" id="ARBA00022692"/>
    </source>
</evidence>
<dbReference type="InterPro" id="IPR020846">
    <property type="entry name" value="MFS_dom"/>
</dbReference>
<feature type="transmembrane region" description="Helical" evidence="7">
    <location>
        <begin position="66"/>
        <end position="83"/>
    </location>
</feature>
<comment type="caution">
    <text evidence="9">The sequence shown here is derived from an EMBL/GenBank/DDBJ whole genome shotgun (WGS) entry which is preliminary data.</text>
</comment>
<protein>
    <submittedName>
        <fullName evidence="9">Putative MFS family arabinose efflux permease</fullName>
    </submittedName>
</protein>
<dbReference type="InterPro" id="IPR001958">
    <property type="entry name" value="Tet-R_TetA/multi-R_MdtG-like"/>
</dbReference>
<evidence type="ECO:0000313" key="9">
    <source>
        <dbReference type="EMBL" id="RMB02716.1"/>
    </source>
</evidence>
<dbReference type="Gene3D" id="1.20.1250.20">
    <property type="entry name" value="MFS general substrate transporter like domains"/>
    <property type="match status" value="1"/>
</dbReference>
<feature type="transmembrane region" description="Helical" evidence="7">
    <location>
        <begin position="285"/>
        <end position="302"/>
    </location>
</feature>
<dbReference type="PROSITE" id="PS50850">
    <property type="entry name" value="MFS"/>
    <property type="match status" value="1"/>
</dbReference>
<organism evidence="9 10">
    <name type="scientific">Eilatimonas milleporae</name>
    <dbReference type="NCBI Taxonomy" id="911205"/>
    <lineage>
        <taxon>Bacteria</taxon>
        <taxon>Pseudomonadati</taxon>
        <taxon>Pseudomonadota</taxon>
        <taxon>Alphaproteobacteria</taxon>
        <taxon>Kordiimonadales</taxon>
        <taxon>Kordiimonadaceae</taxon>
        <taxon>Eilatimonas</taxon>
    </lineage>
</organism>
<reference evidence="9 10" key="1">
    <citation type="submission" date="2018-10" db="EMBL/GenBank/DDBJ databases">
        <title>Genomic Encyclopedia of Archaeal and Bacterial Type Strains, Phase II (KMG-II): from individual species to whole genera.</title>
        <authorList>
            <person name="Goeker M."/>
        </authorList>
    </citation>
    <scope>NUCLEOTIDE SEQUENCE [LARGE SCALE GENOMIC DNA]</scope>
    <source>
        <strain evidence="9 10">DSM 25217</strain>
    </source>
</reference>
<dbReference type="OrthoDB" id="9764259at2"/>
<feature type="transmembrane region" description="Helical" evidence="7">
    <location>
        <begin position="308"/>
        <end position="331"/>
    </location>
</feature>
<keyword evidence="4 7" id="KW-1133">Transmembrane helix</keyword>
<dbReference type="AlphaFoldDB" id="A0A3M0C7D6"/>
<dbReference type="RefSeq" id="WP_121939724.1">
    <property type="nucleotide sequence ID" value="NZ_REFR01000014.1"/>
</dbReference>
<feature type="transmembrane region" description="Helical" evidence="7">
    <location>
        <begin position="89"/>
        <end position="111"/>
    </location>
</feature>
<keyword evidence="10" id="KW-1185">Reference proteome</keyword>
<name>A0A3M0C7D6_9PROT</name>
<feature type="transmembrane region" description="Helical" evidence="7">
    <location>
        <begin position="373"/>
        <end position="392"/>
    </location>
</feature>
<evidence type="ECO:0000256" key="7">
    <source>
        <dbReference type="SAM" id="Phobius"/>
    </source>
</evidence>
<evidence type="ECO:0000256" key="2">
    <source>
        <dbReference type="ARBA" id="ARBA00022448"/>
    </source>
</evidence>
<evidence type="ECO:0000256" key="5">
    <source>
        <dbReference type="ARBA" id="ARBA00023136"/>
    </source>
</evidence>
<keyword evidence="2" id="KW-0813">Transport</keyword>
<dbReference type="GO" id="GO:0016020">
    <property type="term" value="C:membrane"/>
    <property type="evidence" value="ECO:0007669"/>
    <property type="project" value="UniProtKB-SubCell"/>
</dbReference>
<dbReference type="GO" id="GO:0022857">
    <property type="term" value="F:transmembrane transporter activity"/>
    <property type="evidence" value="ECO:0007669"/>
    <property type="project" value="InterPro"/>
</dbReference>